<keyword evidence="7" id="KW-0067">ATP-binding</keyword>
<dbReference type="PANTHER" id="PTHR43394:SF1">
    <property type="entry name" value="ATP-BINDING CASSETTE SUB-FAMILY B MEMBER 10, MITOCHONDRIAL"/>
    <property type="match status" value="1"/>
</dbReference>
<evidence type="ECO:0000256" key="10">
    <source>
        <dbReference type="ARBA" id="ARBA00023455"/>
    </source>
</evidence>
<dbReference type="EMBL" id="BOPG01000061">
    <property type="protein sequence ID" value="GIJ60888.1"/>
    <property type="molecule type" value="Genomic_DNA"/>
</dbReference>
<evidence type="ECO:0000256" key="7">
    <source>
        <dbReference type="ARBA" id="ARBA00022840"/>
    </source>
</evidence>
<feature type="domain" description="ABC transmembrane type-1" evidence="13">
    <location>
        <begin position="36"/>
        <end position="314"/>
    </location>
</feature>
<dbReference type="GO" id="GO:0016887">
    <property type="term" value="F:ATP hydrolysis activity"/>
    <property type="evidence" value="ECO:0007669"/>
    <property type="project" value="InterPro"/>
</dbReference>
<keyword evidence="4" id="KW-0997">Cell inner membrane</keyword>
<dbReference type="AlphaFoldDB" id="A0A8J3ZDN7"/>
<keyword evidence="2" id="KW-0813">Transport</keyword>
<gene>
    <name evidence="14" type="ORF">Vau01_084040</name>
</gene>
<dbReference type="Gene3D" id="3.40.50.300">
    <property type="entry name" value="P-loop containing nucleotide triphosphate hydrolases"/>
    <property type="match status" value="1"/>
</dbReference>
<dbReference type="Proteomes" id="UP000612585">
    <property type="component" value="Unassembled WGS sequence"/>
</dbReference>
<dbReference type="RefSeq" id="WP_204005542.1">
    <property type="nucleotide sequence ID" value="NZ_BOPG01000061.1"/>
</dbReference>
<evidence type="ECO:0000313" key="14">
    <source>
        <dbReference type="EMBL" id="GIJ60888.1"/>
    </source>
</evidence>
<dbReference type="SUPFAM" id="SSF52540">
    <property type="entry name" value="P-loop containing nucleoside triphosphate hydrolases"/>
    <property type="match status" value="1"/>
</dbReference>
<evidence type="ECO:0000256" key="3">
    <source>
        <dbReference type="ARBA" id="ARBA00022475"/>
    </source>
</evidence>
<feature type="transmembrane region" description="Helical" evidence="11">
    <location>
        <begin position="64"/>
        <end position="82"/>
    </location>
</feature>
<evidence type="ECO:0000256" key="5">
    <source>
        <dbReference type="ARBA" id="ARBA00022692"/>
    </source>
</evidence>
<dbReference type="PROSITE" id="PS00211">
    <property type="entry name" value="ABC_TRANSPORTER_1"/>
    <property type="match status" value="1"/>
</dbReference>
<accession>A0A8J3ZDN7</accession>
<organism evidence="14 15">
    <name type="scientific">Virgisporangium aurantiacum</name>
    <dbReference type="NCBI Taxonomy" id="175570"/>
    <lineage>
        <taxon>Bacteria</taxon>
        <taxon>Bacillati</taxon>
        <taxon>Actinomycetota</taxon>
        <taxon>Actinomycetes</taxon>
        <taxon>Micromonosporales</taxon>
        <taxon>Micromonosporaceae</taxon>
        <taxon>Virgisporangium</taxon>
    </lineage>
</organism>
<dbReference type="PROSITE" id="PS50929">
    <property type="entry name" value="ABC_TM1F"/>
    <property type="match status" value="1"/>
</dbReference>
<comment type="subcellular location">
    <subcellularLocation>
        <location evidence="1">Cell inner membrane</location>
        <topology evidence="1">Multi-pass membrane protein</topology>
    </subcellularLocation>
</comment>
<dbReference type="InterPro" id="IPR011527">
    <property type="entry name" value="ABC1_TM_dom"/>
</dbReference>
<keyword evidence="9 11" id="KW-0472">Membrane</keyword>
<dbReference type="PROSITE" id="PS50893">
    <property type="entry name" value="ABC_TRANSPORTER_2"/>
    <property type="match status" value="1"/>
</dbReference>
<proteinExistence type="inferred from homology"/>
<comment type="caution">
    <text evidence="14">The sequence shown here is derived from an EMBL/GenBank/DDBJ whole genome shotgun (WGS) entry which is preliminary data.</text>
</comment>
<dbReference type="InterPro" id="IPR003593">
    <property type="entry name" value="AAA+_ATPase"/>
</dbReference>
<dbReference type="InterPro" id="IPR003439">
    <property type="entry name" value="ABC_transporter-like_ATP-bd"/>
</dbReference>
<keyword evidence="6" id="KW-0547">Nucleotide-binding</keyword>
<dbReference type="InterPro" id="IPR017871">
    <property type="entry name" value="ABC_transporter-like_CS"/>
</dbReference>
<keyword evidence="8 11" id="KW-1133">Transmembrane helix</keyword>
<dbReference type="InterPro" id="IPR036640">
    <property type="entry name" value="ABC1_TM_sf"/>
</dbReference>
<evidence type="ECO:0000259" key="13">
    <source>
        <dbReference type="PROSITE" id="PS50929"/>
    </source>
</evidence>
<dbReference type="GO" id="GO:0005524">
    <property type="term" value="F:ATP binding"/>
    <property type="evidence" value="ECO:0007669"/>
    <property type="project" value="UniProtKB-KW"/>
</dbReference>
<dbReference type="SMART" id="SM00382">
    <property type="entry name" value="AAA"/>
    <property type="match status" value="1"/>
</dbReference>
<dbReference type="Pfam" id="PF00005">
    <property type="entry name" value="ABC_tran"/>
    <property type="match status" value="1"/>
</dbReference>
<keyword evidence="15" id="KW-1185">Reference proteome</keyword>
<evidence type="ECO:0000256" key="8">
    <source>
        <dbReference type="ARBA" id="ARBA00022989"/>
    </source>
</evidence>
<name>A0A8J3ZDN7_9ACTN</name>
<evidence type="ECO:0000256" key="4">
    <source>
        <dbReference type="ARBA" id="ARBA00022519"/>
    </source>
</evidence>
<dbReference type="InterPro" id="IPR039421">
    <property type="entry name" value="Type_1_exporter"/>
</dbReference>
<dbReference type="PANTHER" id="PTHR43394">
    <property type="entry name" value="ATP-DEPENDENT PERMEASE MDL1, MITOCHONDRIAL"/>
    <property type="match status" value="1"/>
</dbReference>
<dbReference type="GO" id="GO:0005886">
    <property type="term" value="C:plasma membrane"/>
    <property type="evidence" value="ECO:0007669"/>
    <property type="project" value="UniProtKB-SubCell"/>
</dbReference>
<protein>
    <submittedName>
        <fullName evidence="14">Multidrug ABC transporter permease</fullName>
    </submittedName>
</protein>
<feature type="transmembrane region" description="Helical" evidence="11">
    <location>
        <begin position="258"/>
        <end position="276"/>
    </location>
</feature>
<dbReference type="InterPro" id="IPR027417">
    <property type="entry name" value="P-loop_NTPase"/>
</dbReference>
<evidence type="ECO:0000256" key="11">
    <source>
        <dbReference type="SAM" id="Phobius"/>
    </source>
</evidence>
<dbReference type="GO" id="GO:0015421">
    <property type="term" value="F:ABC-type oligopeptide transporter activity"/>
    <property type="evidence" value="ECO:0007669"/>
    <property type="project" value="TreeGrafter"/>
</dbReference>
<evidence type="ECO:0000313" key="15">
    <source>
        <dbReference type="Proteomes" id="UP000612585"/>
    </source>
</evidence>
<comment type="similarity">
    <text evidence="10">Belongs to the ABC transporter superfamily. Siderophore-Fe(3+) uptake transporter (SIUT) (TC 3.A.1.21) family.</text>
</comment>
<dbReference type="SUPFAM" id="SSF90123">
    <property type="entry name" value="ABC transporter transmembrane region"/>
    <property type="match status" value="1"/>
</dbReference>
<evidence type="ECO:0000259" key="12">
    <source>
        <dbReference type="PROSITE" id="PS50893"/>
    </source>
</evidence>
<evidence type="ECO:0000256" key="6">
    <source>
        <dbReference type="ARBA" id="ARBA00022741"/>
    </source>
</evidence>
<feature type="transmembrane region" description="Helical" evidence="11">
    <location>
        <begin position="157"/>
        <end position="182"/>
    </location>
</feature>
<keyword evidence="3" id="KW-1003">Cell membrane</keyword>
<evidence type="ECO:0000256" key="9">
    <source>
        <dbReference type="ARBA" id="ARBA00023136"/>
    </source>
</evidence>
<feature type="domain" description="ABC transporter" evidence="12">
    <location>
        <begin position="346"/>
        <end position="596"/>
    </location>
</feature>
<reference evidence="14" key="1">
    <citation type="submission" date="2021-01" db="EMBL/GenBank/DDBJ databases">
        <title>Whole genome shotgun sequence of Virgisporangium aurantiacum NBRC 16421.</title>
        <authorList>
            <person name="Komaki H."/>
            <person name="Tamura T."/>
        </authorList>
    </citation>
    <scope>NUCLEOTIDE SEQUENCE</scope>
    <source>
        <strain evidence="14">NBRC 16421</strain>
    </source>
</reference>
<evidence type="ECO:0000256" key="1">
    <source>
        <dbReference type="ARBA" id="ARBA00004429"/>
    </source>
</evidence>
<evidence type="ECO:0000256" key="2">
    <source>
        <dbReference type="ARBA" id="ARBA00022448"/>
    </source>
</evidence>
<feature type="transmembrane region" description="Helical" evidence="11">
    <location>
        <begin position="31"/>
        <end position="52"/>
    </location>
</feature>
<sequence length="607" mass="64914">MPAPESVPVRRLPGHLWAAARLAAGAAPGVLVTYGVLAIVAGVCPALAAALLSATIDALTSGRPALPTASGLVAVGLVVGLVPGTRNYLHGRLIRAVGLRAMDRLYAAMERITGLGVLETPAFRDRLQMAQQSGRSGPGQLVDDGLGSVEAVVSLTAFLGALLTLNPVLAALAVAAAVPAVAAQARLNRRRAGMLWRVSARARREMHYADLLTSLSAAKELRMLGLGGLFRGRMRTEMTAVNDEHTAQDGRELRVRSVLTMLTAAVAGVGLLWAVTQASHGRLSIGDITLLVAALAGVQSALGGLVERFMSAHENALLFDHYRALVMASPDLPLGDGAAEPLRAGLVLHDVWFRYGPDKPWVLRGVDLRIPHGQAIAIVGLNGAGKSTLIKLLCRFYDPTRGRITWDGVDIRDVEVAALRDRIGAVFQDYMTYELSAAENVGVGDVAHLGDVARVEDAARRAGVHDVLAALPKGYDTLLTNAWYDEADRDDPTTGVVLSGGQWQRVALARAFLRDDRDLLILDEPTAGLDPEAEYELHHRLKRHRAGRTSVLVSHRLNTIRDADRIVVLADGVVVEEGTHAELLRHDGGYARLFRMQADGYQPVPTP</sequence>
<keyword evidence="5 11" id="KW-0812">Transmembrane</keyword>
<dbReference type="FunFam" id="3.40.50.300:FF:000221">
    <property type="entry name" value="Multidrug ABC transporter ATP-binding protein"/>
    <property type="match status" value="1"/>
</dbReference>
<dbReference type="Gene3D" id="1.20.1560.10">
    <property type="entry name" value="ABC transporter type 1, transmembrane domain"/>
    <property type="match status" value="1"/>
</dbReference>